<feature type="region of interest" description="Disordered" evidence="4">
    <location>
        <begin position="278"/>
        <end position="301"/>
    </location>
</feature>
<evidence type="ECO:0000256" key="1">
    <source>
        <dbReference type="ARBA" id="ARBA00005964"/>
    </source>
</evidence>
<evidence type="ECO:0000256" key="2">
    <source>
        <dbReference type="ARBA" id="ARBA00022801"/>
    </source>
</evidence>
<evidence type="ECO:0000313" key="6">
    <source>
        <dbReference type="EMBL" id="TFK98139.1"/>
    </source>
</evidence>
<name>A0A5C3QAQ6_9AGAR</name>
<proteinExistence type="inferred from homology"/>
<organism evidence="6 7">
    <name type="scientific">Pterulicium gracile</name>
    <dbReference type="NCBI Taxonomy" id="1884261"/>
    <lineage>
        <taxon>Eukaryota</taxon>
        <taxon>Fungi</taxon>
        <taxon>Dikarya</taxon>
        <taxon>Basidiomycota</taxon>
        <taxon>Agaricomycotina</taxon>
        <taxon>Agaricomycetes</taxon>
        <taxon>Agaricomycetidae</taxon>
        <taxon>Agaricales</taxon>
        <taxon>Pleurotineae</taxon>
        <taxon>Pterulaceae</taxon>
        <taxon>Pterulicium</taxon>
    </lineage>
</organism>
<dbReference type="InterPro" id="IPR029058">
    <property type="entry name" value="AB_hydrolase_fold"/>
</dbReference>
<dbReference type="PROSITE" id="PS00122">
    <property type="entry name" value="CARBOXYLESTERASE_B_1"/>
    <property type="match status" value="1"/>
</dbReference>
<keyword evidence="7" id="KW-1185">Reference proteome</keyword>
<sequence>MVKLTTAQLFLALSSYALAAPTLDEQGPAVDLGSVRIVGVEDVGGTQEFFGGIPYAEPPLGDLRFRPSQPKTELAKETFNATSLFSPMCLQDVSWLGLDFTLPISEDCLTINVARPAGTTPDSKLPVMVWIYGGSFTGGGTLIYNGSSLVAQSISRNTPIIYVNFNYRLGALGFPIGDDATSEDVLNLGLKDQRLALEWVQENINAFGGDSAKVTVFGESAGAISISTHMLSSSFSTLARGAILQSGSGPTTALFNGTTEDKNADWGRFLGGVEECAGSVNGTDTSPDDATLSEDEAGAGGNNTTSLDCLRTISNATLLLEAWTIAGALSNSGVPFRPTLDPGSKDAVLPMLPSRVYAQGEFAKVPFISGVNRDESTLFSSRTANYTTSAIRQIILDSITPSELAQDELEAVIDQVLEAYPDDPVVGSPYGTGEETFGLGEGYKRWSSIGAFSLPRCAMGKADDWVVAGDKDFQAGRRRMNRLSIEYDDVRSWGYHFTDRQSEPSMGVGHGAEVAYIFSDLLRSNLSANLGVPANRTGAFDLSEVMVDYWISFAVEGDPNDGRGRERPIWGEYSAEAPAVLQLENGNTTNVGDDYREGAMDVFLDNPIAFRH</sequence>
<protein>
    <recommendedName>
        <fullName evidence="3">Carboxylic ester hydrolase</fullName>
        <ecNumber evidence="3">3.1.1.-</ecNumber>
    </recommendedName>
</protein>
<dbReference type="SUPFAM" id="SSF53474">
    <property type="entry name" value="alpha/beta-Hydrolases"/>
    <property type="match status" value="1"/>
</dbReference>
<dbReference type="Pfam" id="PF00135">
    <property type="entry name" value="COesterase"/>
    <property type="match status" value="2"/>
</dbReference>
<dbReference type="OrthoDB" id="408631at2759"/>
<dbReference type="PANTHER" id="PTHR11559">
    <property type="entry name" value="CARBOXYLESTERASE"/>
    <property type="match status" value="1"/>
</dbReference>
<evidence type="ECO:0000256" key="3">
    <source>
        <dbReference type="RuleBase" id="RU361235"/>
    </source>
</evidence>
<dbReference type="Gene3D" id="3.40.50.1820">
    <property type="entry name" value="alpha/beta hydrolase"/>
    <property type="match status" value="1"/>
</dbReference>
<gene>
    <name evidence="6" type="ORF">BDV98DRAFT_658231</name>
</gene>
<keyword evidence="2 3" id="KW-0378">Hydrolase</keyword>
<feature type="chain" id="PRO_5023061776" description="Carboxylic ester hydrolase" evidence="3">
    <location>
        <begin position="20"/>
        <end position="612"/>
    </location>
</feature>
<reference evidence="6 7" key="1">
    <citation type="journal article" date="2019" name="Nat. Ecol. Evol.">
        <title>Megaphylogeny resolves global patterns of mushroom evolution.</title>
        <authorList>
            <person name="Varga T."/>
            <person name="Krizsan K."/>
            <person name="Foldi C."/>
            <person name="Dima B."/>
            <person name="Sanchez-Garcia M."/>
            <person name="Sanchez-Ramirez S."/>
            <person name="Szollosi G.J."/>
            <person name="Szarkandi J.G."/>
            <person name="Papp V."/>
            <person name="Albert L."/>
            <person name="Andreopoulos W."/>
            <person name="Angelini C."/>
            <person name="Antonin V."/>
            <person name="Barry K.W."/>
            <person name="Bougher N.L."/>
            <person name="Buchanan P."/>
            <person name="Buyck B."/>
            <person name="Bense V."/>
            <person name="Catcheside P."/>
            <person name="Chovatia M."/>
            <person name="Cooper J."/>
            <person name="Damon W."/>
            <person name="Desjardin D."/>
            <person name="Finy P."/>
            <person name="Geml J."/>
            <person name="Haridas S."/>
            <person name="Hughes K."/>
            <person name="Justo A."/>
            <person name="Karasinski D."/>
            <person name="Kautmanova I."/>
            <person name="Kiss B."/>
            <person name="Kocsube S."/>
            <person name="Kotiranta H."/>
            <person name="LaButti K.M."/>
            <person name="Lechner B.E."/>
            <person name="Liimatainen K."/>
            <person name="Lipzen A."/>
            <person name="Lukacs Z."/>
            <person name="Mihaltcheva S."/>
            <person name="Morgado L.N."/>
            <person name="Niskanen T."/>
            <person name="Noordeloos M.E."/>
            <person name="Ohm R.A."/>
            <person name="Ortiz-Santana B."/>
            <person name="Ovrebo C."/>
            <person name="Racz N."/>
            <person name="Riley R."/>
            <person name="Savchenko A."/>
            <person name="Shiryaev A."/>
            <person name="Soop K."/>
            <person name="Spirin V."/>
            <person name="Szebenyi C."/>
            <person name="Tomsovsky M."/>
            <person name="Tulloss R.E."/>
            <person name="Uehling J."/>
            <person name="Grigoriev I.V."/>
            <person name="Vagvolgyi C."/>
            <person name="Papp T."/>
            <person name="Martin F.M."/>
            <person name="Miettinen O."/>
            <person name="Hibbett D.S."/>
            <person name="Nagy L.G."/>
        </authorList>
    </citation>
    <scope>NUCLEOTIDE SEQUENCE [LARGE SCALE GENOMIC DNA]</scope>
    <source>
        <strain evidence="6 7">CBS 309.79</strain>
    </source>
</reference>
<evidence type="ECO:0000313" key="7">
    <source>
        <dbReference type="Proteomes" id="UP000305067"/>
    </source>
</evidence>
<dbReference type="Proteomes" id="UP000305067">
    <property type="component" value="Unassembled WGS sequence"/>
</dbReference>
<accession>A0A5C3QAQ6</accession>
<dbReference type="GO" id="GO:0016787">
    <property type="term" value="F:hydrolase activity"/>
    <property type="evidence" value="ECO:0007669"/>
    <property type="project" value="UniProtKB-KW"/>
</dbReference>
<evidence type="ECO:0000259" key="5">
    <source>
        <dbReference type="Pfam" id="PF00135"/>
    </source>
</evidence>
<dbReference type="EC" id="3.1.1.-" evidence="3"/>
<dbReference type="InterPro" id="IPR002018">
    <property type="entry name" value="CarbesteraseB"/>
</dbReference>
<dbReference type="InterPro" id="IPR050309">
    <property type="entry name" value="Type-B_Carboxylest/Lipase"/>
</dbReference>
<comment type="similarity">
    <text evidence="1 3">Belongs to the type-B carboxylesterase/lipase family.</text>
</comment>
<feature type="domain" description="Carboxylesterase type B" evidence="5">
    <location>
        <begin position="487"/>
        <end position="597"/>
    </location>
</feature>
<dbReference type="AlphaFoldDB" id="A0A5C3QAQ6"/>
<evidence type="ECO:0000256" key="4">
    <source>
        <dbReference type="SAM" id="MobiDB-lite"/>
    </source>
</evidence>
<dbReference type="EMBL" id="ML178842">
    <property type="protein sequence ID" value="TFK98139.1"/>
    <property type="molecule type" value="Genomic_DNA"/>
</dbReference>
<feature type="signal peptide" evidence="3">
    <location>
        <begin position="1"/>
        <end position="19"/>
    </location>
</feature>
<dbReference type="InterPro" id="IPR019826">
    <property type="entry name" value="Carboxylesterase_B_AS"/>
</dbReference>
<keyword evidence="3" id="KW-0732">Signal</keyword>
<feature type="domain" description="Carboxylesterase type B" evidence="5">
    <location>
        <begin position="46"/>
        <end position="393"/>
    </location>
</feature>
<dbReference type="STRING" id="1884261.A0A5C3QAQ6"/>